<keyword evidence="3" id="KW-1185">Reference proteome</keyword>
<sequence length="184" mass="19619">MRPRRSHTRYRRGDGRVRVVVLALAGFSSSRGHGSGSHHSSSGGCSNSSQDHASSSSSGSGGPYRTSTPDRYRGSGAYRSRPTTRSSPTASARPLKDGTAVLKHCADADDPYTTVEVRNPNARDAVFTVKVGFRDGTGFKMAETTDQVSVPAKGTATRRVFGCRAGDVSRISHCDVQRRADADE</sequence>
<feature type="region of interest" description="Disordered" evidence="1">
    <location>
        <begin position="28"/>
        <end position="97"/>
    </location>
</feature>
<dbReference type="EMBL" id="SRRU01000013">
    <property type="protein sequence ID" value="TGN75388.1"/>
    <property type="molecule type" value="Genomic_DNA"/>
</dbReference>
<accession>A0A4Z1D0U5</accession>
<comment type="caution">
    <text evidence="2">The sequence shown here is derived from an EMBL/GenBank/DDBJ whole genome shotgun (WGS) entry which is preliminary data.</text>
</comment>
<dbReference type="Proteomes" id="UP000298513">
    <property type="component" value="Unassembled WGS sequence"/>
</dbReference>
<gene>
    <name evidence="2" type="ORF">E5082_29170</name>
</gene>
<evidence type="ECO:0000256" key="1">
    <source>
        <dbReference type="SAM" id="MobiDB-lite"/>
    </source>
</evidence>
<feature type="compositionally biased region" description="Low complexity" evidence="1">
    <location>
        <begin position="79"/>
        <end position="93"/>
    </location>
</feature>
<organism evidence="2 3">
    <name type="scientific">Streptomyces griseoluteus</name>
    <dbReference type="NCBI Taxonomy" id="29306"/>
    <lineage>
        <taxon>Bacteria</taxon>
        <taxon>Bacillati</taxon>
        <taxon>Actinomycetota</taxon>
        <taxon>Actinomycetes</taxon>
        <taxon>Kitasatosporales</taxon>
        <taxon>Streptomycetaceae</taxon>
        <taxon>Streptomyces</taxon>
    </lineage>
</organism>
<reference evidence="2 3" key="1">
    <citation type="submission" date="2019-04" db="EMBL/GenBank/DDBJ databases">
        <title>Streptomyces sp. nov. Bv016 isolated from bark of Buahinia variegata.</title>
        <authorList>
            <person name="Kanchanasin P."/>
            <person name="Tanasupawat S."/>
            <person name="Yuki M."/>
            <person name="Kudo T."/>
        </authorList>
    </citation>
    <scope>NUCLEOTIDE SEQUENCE [LARGE SCALE GENOMIC DNA]</scope>
    <source>
        <strain evidence="2 3">JCM 4765</strain>
    </source>
</reference>
<feature type="compositionally biased region" description="Low complexity" evidence="1">
    <location>
        <begin position="28"/>
        <end position="67"/>
    </location>
</feature>
<evidence type="ECO:0000313" key="3">
    <source>
        <dbReference type="Proteomes" id="UP000298513"/>
    </source>
</evidence>
<protein>
    <submittedName>
        <fullName evidence="2">Uncharacterized protein</fullName>
    </submittedName>
</protein>
<proteinExistence type="predicted"/>
<name>A0A4Z1D0U5_STRGP</name>
<evidence type="ECO:0000313" key="2">
    <source>
        <dbReference type="EMBL" id="TGN75388.1"/>
    </source>
</evidence>
<dbReference type="AlphaFoldDB" id="A0A4Z1D0U5"/>